<dbReference type="Proteomes" id="UP000239907">
    <property type="component" value="Unassembled WGS sequence"/>
</dbReference>
<proteinExistence type="predicted"/>
<evidence type="ECO:0000313" key="3">
    <source>
        <dbReference type="Proteomes" id="UP000239907"/>
    </source>
</evidence>
<dbReference type="EMBL" id="MQWA01000001">
    <property type="protein sequence ID" value="PQJ30257.1"/>
    <property type="molecule type" value="Genomic_DNA"/>
</dbReference>
<dbReference type="OrthoDB" id="191687at2"/>
<comment type="caution">
    <text evidence="2">The sequence shown here is derived from an EMBL/GenBank/DDBJ whole genome shotgun (WGS) entry which is preliminary data.</text>
</comment>
<evidence type="ECO:0000256" key="1">
    <source>
        <dbReference type="SAM" id="SignalP"/>
    </source>
</evidence>
<sequence length="234" mass="25864">MTKTWTSGIIAFIALQWVTSAAEVPEALAACFDKDKPVKAQIIAIVPPKEFEGCVQKLSEAAQKDPEWFAEHSKKSPGSPLPLFDEKLGMSQEEYDNYEKLWASRAAKKLADTSLMLTEVGDGQWKLNASGPAATLSLLRYDPKKNTFISPNGELEAIADIATPERSLLGAWKGKEWRFEADNSLTKSKENVALGTTSDGKYSFLIYRLQELTSSGKPLFDKSLVIRFAAKKVK</sequence>
<keyword evidence="3" id="KW-1185">Reference proteome</keyword>
<feature type="chain" id="PRO_5015425635" evidence="1">
    <location>
        <begin position="22"/>
        <end position="234"/>
    </location>
</feature>
<gene>
    <name evidence="2" type="ORF">BSZ32_04725</name>
</gene>
<accession>A0A2S7U6V6</accession>
<feature type="signal peptide" evidence="1">
    <location>
        <begin position="1"/>
        <end position="21"/>
    </location>
</feature>
<evidence type="ECO:0000313" key="2">
    <source>
        <dbReference type="EMBL" id="PQJ30257.1"/>
    </source>
</evidence>
<reference evidence="2 3" key="1">
    <citation type="submission" date="2016-12" db="EMBL/GenBank/DDBJ databases">
        <title>Study of bacterial adaptation to deep sea.</title>
        <authorList>
            <person name="Song J."/>
            <person name="Yoshizawa S."/>
            <person name="Kogure K."/>
        </authorList>
    </citation>
    <scope>NUCLEOTIDE SEQUENCE [LARGE SCALE GENOMIC DNA]</scope>
    <source>
        <strain evidence="2 3">SAORIC-165</strain>
    </source>
</reference>
<dbReference type="AlphaFoldDB" id="A0A2S7U6V6"/>
<organism evidence="2 3">
    <name type="scientific">Rubritalea profundi</name>
    <dbReference type="NCBI Taxonomy" id="1658618"/>
    <lineage>
        <taxon>Bacteria</taxon>
        <taxon>Pseudomonadati</taxon>
        <taxon>Verrucomicrobiota</taxon>
        <taxon>Verrucomicrobiia</taxon>
        <taxon>Verrucomicrobiales</taxon>
        <taxon>Rubritaleaceae</taxon>
        <taxon>Rubritalea</taxon>
    </lineage>
</organism>
<name>A0A2S7U6V6_9BACT</name>
<protein>
    <submittedName>
        <fullName evidence="2">Uncharacterized protein</fullName>
    </submittedName>
</protein>
<keyword evidence="1" id="KW-0732">Signal</keyword>